<feature type="domain" description="Solute-binding protein family 3/N-terminal" evidence="3">
    <location>
        <begin position="119"/>
        <end position="360"/>
    </location>
</feature>
<organism evidence="4 5">
    <name type="scientific">Lentzea xinjiangensis</name>
    <dbReference type="NCBI Taxonomy" id="402600"/>
    <lineage>
        <taxon>Bacteria</taxon>
        <taxon>Bacillati</taxon>
        <taxon>Actinomycetota</taxon>
        <taxon>Actinomycetes</taxon>
        <taxon>Pseudonocardiales</taxon>
        <taxon>Pseudonocardiaceae</taxon>
        <taxon>Lentzea</taxon>
    </lineage>
</organism>
<dbReference type="PANTHER" id="PTHR35936">
    <property type="entry name" value="MEMBRANE-BOUND LYTIC MUREIN TRANSGLYCOSYLASE F"/>
    <property type="match status" value="1"/>
</dbReference>
<keyword evidence="2" id="KW-0472">Membrane</keyword>
<reference evidence="5" key="1">
    <citation type="submission" date="2016-10" db="EMBL/GenBank/DDBJ databases">
        <authorList>
            <person name="Varghese N."/>
            <person name="Submissions S."/>
        </authorList>
    </citation>
    <scope>NUCLEOTIDE SEQUENCE [LARGE SCALE GENOMIC DNA]</scope>
    <source>
        <strain evidence="5">CGMCC 4.3525</strain>
    </source>
</reference>
<dbReference type="Proteomes" id="UP000199352">
    <property type="component" value="Unassembled WGS sequence"/>
</dbReference>
<proteinExistence type="predicted"/>
<evidence type="ECO:0000313" key="4">
    <source>
        <dbReference type="EMBL" id="SEQ45653.1"/>
    </source>
</evidence>
<dbReference type="EMBL" id="FOFR01000003">
    <property type="protein sequence ID" value="SEQ45653.1"/>
    <property type="molecule type" value="Genomic_DNA"/>
</dbReference>
<keyword evidence="5" id="KW-1185">Reference proteome</keyword>
<dbReference type="SUPFAM" id="SSF53850">
    <property type="entry name" value="Periplasmic binding protein-like II"/>
    <property type="match status" value="1"/>
</dbReference>
<sequence>MKTTDSESSSGRGSSVLRELLWLAPTIAVTAFVVVLVMTSGDAETLAAVIGIVLAVLGIAISFILFRLQSSTHVRSSAGRPAGIRSHVLSYTTSAVLVALSTMWPFSGDDPDLYFDRDQLRVAINGELPGWSLETGGEKEGFDIALAKHIQKAYGIKEIKWVKVSQAQREHMWDGTQNTEEVDLVISAFSITPERLAMFDMAGPYYLDKSMALANGDKPQVKRGEILRGCAVEGTTGKHRLADVQARIGKDLGAIMFVDVPEKLSTCYKEFFDDSDTKYIASDWSIIRVFNQNATIVEADADRVPLVTVSMPDAQDSARQAYGVALRQNHPNVCRDLSDKIADFLKHRWDDEFMSTLGTRGC</sequence>
<keyword evidence="1" id="KW-0732">Signal</keyword>
<gene>
    <name evidence="4" type="ORF">SAMN05216188_10393</name>
</gene>
<feature type="transmembrane region" description="Helical" evidence="2">
    <location>
        <begin position="46"/>
        <end position="68"/>
    </location>
</feature>
<protein>
    <submittedName>
        <fullName evidence="4">ABC-type amino acid transport substrate-binding protein</fullName>
    </submittedName>
</protein>
<name>A0A1H9G6J0_9PSEU</name>
<feature type="transmembrane region" description="Helical" evidence="2">
    <location>
        <begin position="88"/>
        <end position="106"/>
    </location>
</feature>
<dbReference type="InterPro" id="IPR001638">
    <property type="entry name" value="Solute-binding_3/MltF_N"/>
</dbReference>
<dbReference type="PANTHER" id="PTHR35936:SF17">
    <property type="entry name" value="ARGININE-BINDING EXTRACELLULAR PROTEIN ARTP"/>
    <property type="match status" value="1"/>
</dbReference>
<dbReference type="OrthoDB" id="3229768at2"/>
<evidence type="ECO:0000256" key="1">
    <source>
        <dbReference type="ARBA" id="ARBA00022729"/>
    </source>
</evidence>
<dbReference type="Pfam" id="PF00497">
    <property type="entry name" value="SBP_bac_3"/>
    <property type="match status" value="1"/>
</dbReference>
<dbReference type="SMART" id="SM00062">
    <property type="entry name" value="PBPb"/>
    <property type="match status" value="1"/>
</dbReference>
<evidence type="ECO:0000259" key="3">
    <source>
        <dbReference type="SMART" id="SM00062"/>
    </source>
</evidence>
<dbReference type="RefSeq" id="WP_089950386.1">
    <property type="nucleotide sequence ID" value="NZ_FOFR01000003.1"/>
</dbReference>
<keyword evidence="2" id="KW-1133">Transmembrane helix</keyword>
<keyword evidence="2" id="KW-0812">Transmembrane</keyword>
<dbReference type="AlphaFoldDB" id="A0A1H9G6J0"/>
<dbReference type="Gene3D" id="3.40.190.10">
    <property type="entry name" value="Periplasmic binding protein-like II"/>
    <property type="match status" value="2"/>
</dbReference>
<dbReference type="STRING" id="402600.SAMN05216188_10393"/>
<feature type="transmembrane region" description="Helical" evidence="2">
    <location>
        <begin position="20"/>
        <end position="40"/>
    </location>
</feature>
<accession>A0A1H9G6J0</accession>
<evidence type="ECO:0000256" key="2">
    <source>
        <dbReference type="SAM" id="Phobius"/>
    </source>
</evidence>
<evidence type="ECO:0000313" key="5">
    <source>
        <dbReference type="Proteomes" id="UP000199352"/>
    </source>
</evidence>